<dbReference type="OrthoDB" id="2371100at2759"/>
<proteinExistence type="predicted"/>
<evidence type="ECO:0000313" key="3">
    <source>
        <dbReference type="Proteomes" id="UP000738325"/>
    </source>
</evidence>
<name>A0A9P6RBP8_9FUNG</name>
<protein>
    <submittedName>
        <fullName evidence="2">Uncharacterized protein</fullName>
    </submittedName>
</protein>
<organism evidence="2 3">
    <name type="scientific">Dissophora globulifera</name>
    <dbReference type="NCBI Taxonomy" id="979702"/>
    <lineage>
        <taxon>Eukaryota</taxon>
        <taxon>Fungi</taxon>
        <taxon>Fungi incertae sedis</taxon>
        <taxon>Mucoromycota</taxon>
        <taxon>Mortierellomycotina</taxon>
        <taxon>Mortierellomycetes</taxon>
        <taxon>Mortierellales</taxon>
        <taxon>Mortierellaceae</taxon>
        <taxon>Dissophora</taxon>
    </lineage>
</organism>
<gene>
    <name evidence="2" type="ORF">BGZ99_008279</name>
</gene>
<feature type="coiled-coil region" evidence="1">
    <location>
        <begin position="205"/>
        <end position="232"/>
    </location>
</feature>
<dbReference type="Proteomes" id="UP000738325">
    <property type="component" value="Unassembled WGS sequence"/>
</dbReference>
<dbReference type="InterPro" id="IPR032675">
    <property type="entry name" value="LRR_dom_sf"/>
</dbReference>
<dbReference type="AlphaFoldDB" id="A0A9P6RBP8"/>
<evidence type="ECO:0000313" key="2">
    <source>
        <dbReference type="EMBL" id="KAG0314231.1"/>
    </source>
</evidence>
<accession>A0A9P6RBP8</accession>
<dbReference type="Gene3D" id="3.80.10.10">
    <property type="entry name" value="Ribonuclease Inhibitor"/>
    <property type="match status" value="1"/>
</dbReference>
<keyword evidence="1" id="KW-0175">Coiled coil</keyword>
<comment type="caution">
    <text evidence="2">The sequence shown here is derived from an EMBL/GenBank/DDBJ whole genome shotgun (WGS) entry which is preliminary data.</text>
</comment>
<dbReference type="EMBL" id="JAAAIP010000633">
    <property type="protein sequence ID" value="KAG0314231.1"/>
    <property type="molecule type" value="Genomic_DNA"/>
</dbReference>
<evidence type="ECO:0000256" key="1">
    <source>
        <dbReference type="SAM" id="Coils"/>
    </source>
</evidence>
<reference evidence="2" key="1">
    <citation type="journal article" date="2020" name="Fungal Divers.">
        <title>Resolving the Mortierellaceae phylogeny through synthesis of multi-gene phylogenetics and phylogenomics.</title>
        <authorList>
            <person name="Vandepol N."/>
            <person name="Liber J."/>
            <person name="Desiro A."/>
            <person name="Na H."/>
            <person name="Kennedy M."/>
            <person name="Barry K."/>
            <person name="Grigoriev I.V."/>
            <person name="Miller A.N."/>
            <person name="O'Donnell K."/>
            <person name="Stajich J.E."/>
            <person name="Bonito G."/>
        </authorList>
    </citation>
    <scope>NUCLEOTIDE SEQUENCE</scope>
    <source>
        <strain evidence="2">REB-010B</strain>
    </source>
</reference>
<keyword evidence="3" id="KW-1185">Reference proteome</keyword>
<dbReference type="SUPFAM" id="SSF52047">
    <property type="entry name" value="RNI-like"/>
    <property type="match status" value="1"/>
</dbReference>
<sequence>MASTSDEQPLQAFLARSTEEVIKIPAVMDPKAQSYIVLWEDIQRVFENPKFIKNKESFVPFLKNDNFEVLNPLRIAYHPGIVLEVISGLSTRVDSFREPPHHIETASPSEEPKSFSKTVSSVVLAESNTDRDLSSSSGITTFAISDVGIEENSLHMRSQEMPAETQLSLREYNQLFSSYFKAIASGQEVQAAGIKQVMGHHFDRLLDEMDKNKDLQEQLVLIQKQMHEKQDHILKIQQQTVDHVTLIQSRIQALLVQTYELHEFPTPRLFIVLPVKTRLRDKLKKPFSNQFRLYFLCECGAHTMSNDDKTLHEVHLARHGGYVLDKPTEFFEKFGHYVLALLYMVKYGIIAAGLVVPPLANFKVVAGLDTAQENLKYLKSNIGQLVDDAIDAVQDARDKNGTKAGLADDGKDFDKLEALEGADLRHLESYLEVKDQGRALGNLYRIVTQEGHVKWVCFDHYRANYRLSSTQFLQDVVEIHGGTFIAEIGSIEIKVPSSIIARQFYDVLIRARGIQELNITLEWDASMDDLRALCNAVNNANVIRLTVNGAHLEGPTLDLVNRGRRFDPILQLGSNGRVQSLRLKGFEDFFLRVSNSSLVSRHWIRTFSIETEFPLKDKAMKSFQSFLEHCQALTQLELKSNDLYLISTAIMDLVGKIHGFKSLSIDCGRLSVITNFSEGNVKDVTVKIPRLSDLKSDDITFIRQCHLTHLDISYTPQTRDEDRLVDILQHCPALKHLRVGCLATRSYAITKLVISTREKTLQELGSTGLKIFDLMEEQLVPFIYAEISDGKTHIQSRVAFKSDSASFEMAAYVELKNDELITDGDPHLEWVTWMRFSSGCKAMLRSY</sequence>